<evidence type="ECO:0000256" key="3">
    <source>
        <dbReference type="ARBA" id="ARBA00023163"/>
    </source>
</evidence>
<dbReference type="PANTHER" id="PTHR43280">
    <property type="entry name" value="ARAC-FAMILY TRANSCRIPTIONAL REGULATOR"/>
    <property type="match status" value="1"/>
</dbReference>
<dbReference type="GO" id="GO:0003700">
    <property type="term" value="F:DNA-binding transcription factor activity"/>
    <property type="evidence" value="ECO:0007669"/>
    <property type="project" value="InterPro"/>
</dbReference>
<dbReference type="InterPro" id="IPR037923">
    <property type="entry name" value="HTH-like"/>
</dbReference>
<organism evidence="5 6">
    <name type="scientific">Paenibacillus albidus</name>
    <dbReference type="NCBI Taxonomy" id="2041023"/>
    <lineage>
        <taxon>Bacteria</taxon>
        <taxon>Bacillati</taxon>
        <taxon>Bacillota</taxon>
        <taxon>Bacilli</taxon>
        <taxon>Bacillales</taxon>
        <taxon>Paenibacillaceae</taxon>
        <taxon>Paenibacillus</taxon>
    </lineage>
</organism>
<sequence>MSRTYEELAQYFATTPIQLFGVYRTWLEGNRIYSGHVHKPTAKCGVIIALEGEATFVFDEVERYRLKPGHILFGGAGRQLEVAPGTDGFQYCLAHYLPSGPADEKEQRRPEDITCLEVTLNPELLRLVEQLLNAASAPEVMDKLNQRSLFYQLITKVLQSERYHQNKDSYLVIEDAIRYIQSHFTEPLTLTKLADRYQLKAKYFSYLFTKYTGTGPIDYLIHYRMNKAHEWLLTKQFSVSAVAKSIGYSDPYYFSRLFKKYKGVAPSQVDFDSREG</sequence>
<evidence type="ECO:0000313" key="6">
    <source>
        <dbReference type="Proteomes" id="UP000637643"/>
    </source>
</evidence>
<dbReference type="SUPFAM" id="SSF46689">
    <property type="entry name" value="Homeodomain-like"/>
    <property type="match status" value="2"/>
</dbReference>
<dbReference type="Gene3D" id="1.10.10.60">
    <property type="entry name" value="Homeodomain-like"/>
    <property type="match status" value="2"/>
</dbReference>
<reference evidence="5" key="1">
    <citation type="journal article" date="2014" name="Int. J. Syst. Evol. Microbiol.">
        <title>Complete genome sequence of Corynebacterium casei LMG S-19264T (=DSM 44701T), isolated from a smear-ripened cheese.</title>
        <authorList>
            <consortium name="US DOE Joint Genome Institute (JGI-PGF)"/>
            <person name="Walter F."/>
            <person name="Albersmeier A."/>
            <person name="Kalinowski J."/>
            <person name="Ruckert C."/>
        </authorList>
    </citation>
    <scope>NUCLEOTIDE SEQUENCE</scope>
    <source>
        <strain evidence="5">CGMCC 1.16134</strain>
    </source>
</reference>
<dbReference type="PRINTS" id="PR00032">
    <property type="entry name" value="HTHARAC"/>
</dbReference>
<evidence type="ECO:0000313" key="5">
    <source>
        <dbReference type="EMBL" id="GGG02333.1"/>
    </source>
</evidence>
<dbReference type="GO" id="GO:0043565">
    <property type="term" value="F:sequence-specific DNA binding"/>
    <property type="evidence" value="ECO:0007669"/>
    <property type="project" value="InterPro"/>
</dbReference>
<dbReference type="PROSITE" id="PS01124">
    <property type="entry name" value="HTH_ARAC_FAMILY_2"/>
    <property type="match status" value="1"/>
</dbReference>
<accession>A0A917CYE2</accession>
<dbReference type="EMBL" id="BMKR01000033">
    <property type="protein sequence ID" value="GGG02333.1"/>
    <property type="molecule type" value="Genomic_DNA"/>
</dbReference>
<name>A0A917CYE2_9BACL</name>
<evidence type="ECO:0000256" key="1">
    <source>
        <dbReference type="ARBA" id="ARBA00023015"/>
    </source>
</evidence>
<dbReference type="InterPro" id="IPR020449">
    <property type="entry name" value="Tscrpt_reg_AraC-type_HTH"/>
</dbReference>
<dbReference type="AlphaFoldDB" id="A0A917CYE2"/>
<keyword evidence="6" id="KW-1185">Reference proteome</keyword>
<comment type="caution">
    <text evidence="5">The sequence shown here is derived from an EMBL/GenBank/DDBJ whole genome shotgun (WGS) entry which is preliminary data.</text>
</comment>
<dbReference type="InterPro" id="IPR003313">
    <property type="entry name" value="AraC-bd"/>
</dbReference>
<dbReference type="Proteomes" id="UP000637643">
    <property type="component" value="Unassembled WGS sequence"/>
</dbReference>
<dbReference type="Pfam" id="PF12833">
    <property type="entry name" value="HTH_18"/>
    <property type="match status" value="1"/>
</dbReference>
<keyword evidence="3" id="KW-0804">Transcription</keyword>
<proteinExistence type="predicted"/>
<gene>
    <name evidence="5" type="ORF">GCM10010912_53940</name>
</gene>
<feature type="domain" description="HTH araC/xylS-type" evidence="4">
    <location>
        <begin position="174"/>
        <end position="272"/>
    </location>
</feature>
<dbReference type="SMART" id="SM00342">
    <property type="entry name" value="HTH_ARAC"/>
    <property type="match status" value="1"/>
</dbReference>
<reference evidence="5" key="2">
    <citation type="submission" date="2020-09" db="EMBL/GenBank/DDBJ databases">
        <authorList>
            <person name="Sun Q."/>
            <person name="Zhou Y."/>
        </authorList>
    </citation>
    <scope>NUCLEOTIDE SEQUENCE</scope>
    <source>
        <strain evidence="5">CGMCC 1.16134</strain>
    </source>
</reference>
<evidence type="ECO:0000256" key="2">
    <source>
        <dbReference type="ARBA" id="ARBA00023125"/>
    </source>
</evidence>
<evidence type="ECO:0000259" key="4">
    <source>
        <dbReference type="PROSITE" id="PS01124"/>
    </source>
</evidence>
<dbReference type="InterPro" id="IPR018060">
    <property type="entry name" value="HTH_AraC"/>
</dbReference>
<keyword evidence="2" id="KW-0238">DNA-binding</keyword>
<dbReference type="PANTHER" id="PTHR43280:SF28">
    <property type="entry name" value="HTH-TYPE TRANSCRIPTIONAL ACTIVATOR RHAS"/>
    <property type="match status" value="1"/>
</dbReference>
<protein>
    <submittedName>
        <fullName evidence="5">AraC family transcriptional regulator</fullName>
    </submittedName>
</protein>
<dbReference type="InterPro" id="IPR009057">
    <property type="entry name" value="Homeodomain-like_sf"/>
</dbReference>
<dbReference type="Pfam" id="PF02311">
    <property type="entry name" value="AraC_binding"/>
    <property type="match status" value="1"/>
</dbReference>
<keyword evidence="1" id="KW-0805">Transcription regulation</keyword>
<dbReference type="SUPFAM" id="SSF51215">
    <property type="entry name" value="Regulatory protein AraC"/>
    <property type="match status" value="1"/>
</dbReference>
<dbReference type="RefSeq" id="WP_189030409.1">
    <property type="nucleotide sequence ID" value="NZ_BMKR01000033.1"/>
</dbReference>